<dbReference type="InterPro" id="IPR017703">
    <property type="entry name" value="YgfZ/GCV_T_CS"/>
</dbReference>
<dbReference type="EMBL" id="KV454014">
    <property type="protein sequence ID" value="ODV95670.1"/>
    <property type="molecule type" value="Genomic_DNA"/>
</dbReference>
<dbReference type="PANTHER" id="PTHR22602:SF0">
    <property type="entry name" value="TRANSFERASE CAF17, MITOCHONDRIAL-RELATED"/>
    <property type="match status" value="1"/>
</dbReference>
<dbReference type="SUPFAM" id="SSF103025">
    <property type="entry name" value="Folate-binding domain"/>
    <property type="match status" value="1"/>
</dbReference>
<protein>
    <submittedName>
        <fullName evidence="5">Uncharacterized protein</fullName>
    </submittedName>
</protein>
<proteinExistence type="inferred from homology"/>
<dbReference type="Proteomes" id="UP000094236">
    <property type="component" value="Unassembled WGS sequence"/>
</dbReference>
<dbReference type="InterPro" id="IPR045179">
    <property type="entry name" value="YgfZ/GcvT"/>
</dbReference>
<evidence type="ECO:0000313" key="6">
    <source>
        <dbReference type="Proteomes" id="UP000094236"/>
    </source>
</evidence>
<evidence type="ECO:0000256" key="4">
    <source>
        <dbReference type="ARBA" id="ARBA00093447"/>
    </source>
</evidence>
<dbReference type="AlphaFoldDB" id="A0A1E4TV91"/>
<dbReference type="Gene3D" id="3.30.1360.120">
    <property type="entry name" value="Probable tRNA modification gtpase trme, domain 1"/>
    <property type="match status" value="1"/>
</dbReference>
<evidence type="ECO:0000256" key="1">
    <source>
        <dbReference type="ARBA" id="ARBA00004305"/>
    </source>
</evidence>
<keyword evidence="6" id="KW-1185">Reference proteome</keyword>
<reference evidence="6" key="1">
    <citation type="submission" date="2016-05" db="EMBL/GenBank/DDBJ databases">
        <title>Comparative genomics of biotechnologically important yeasts.</title>
        <authorList>
            <consortium name="DOE Joint Genome Institute"/>
            <person name="Riley R."/>
            <person name="Haridas S."/>
            <person name="Wolfe K.H."/>
            <person name="Lopes M.R."/>
            <person name="Hittinger C.T."/>
            <person name="Goker M."/>
            <person name="Salamov A."/>
            <person name="Wisecaver J."/>
            <person name="Long T.M."/>
            <person name="Aerts A.L."/>
            <person name="Barry K."/>
            <person name="Choi C."/>
            <person name="Clum A."/>
            <person name="Coughlan A.Y."/>
            <person name="Deshpande S."/>
            <person name="Douglass A.P."/>
            <person name="Hanson S.J."/>
            <person name="Klenk H.-P."/>
            <person name="Labutti K."/>
            <person name="Lapidus A."/>
            <person name="Lindquist E."/>
            <person name="Lipzen A."/>
            <person name="Meier-Kolthoff J.P."/>
            <person name="Ohm R.A."/>
            <person name="Otillar R.P."/>
            <person name="Pangilinan J."/>
            <person name="Peng Y."/>
            <person name="Rokas A."/>
            <person name="Rosa C.A."/>
            <person name="Scheuner C."/>
            <person name="Sibirny A.A."/>
            <person name="Slot J.C."/>
            <person name="Stielow J.B."/>
            <person name="Sun H."/>
            <person name="Kurtzman C.P."/>
            <person name="Blackwell M."/>
            <person name="Grigoriev I.V."/>
            <person name="Jeffries T.W."/>
        </authorList>
    </citation>
    <scope>NUCLEOTIDE SEQUENCE [LARGE SCALE GENOMIC DNA]</scope>
    <source>
        <strain evidence="6">NRRL Y-2460</strain>
    </source>
</reference>
<keyword evidence="3" id="KW-0496">Mitochondrion</keyword>
<dbReference type="GO" id="GO:0005759">
    <property type="term" value="C:mitochondrial matrix"/>
    <property type="evidence" value="ECO:0007669"/>
    <property type="project" value="UniProtKB-SubCell"/>
</dbReference>
<accession>A0A1E4TV91</accession>
<dbReference type="STRING" id="669874.A0A1E4TV91"/>
<dbReference type="OrthoDB" id="191995at2759"/>
<name>A0A1E4TV91_PACTA</name>
<keyword evidence="2" id="KW-0809">Transit peptide</keyword>
<dbReference type="InterPro" id="IPR027266">
    <property type="entry name" value="TrmE/GcvT-like"/>
</dbReference>
<gene>
    <name evidence="5" type="ORF">PACTADRAFT_42382</name>
</gene>
<evidence type="ECO:0000256" key="2">
    <source>
        <dbReference type="ARBA" id="ARBA00022946"/>
    </source>
</evidence>
<organism evidence="5 6">
    <name type="scientific">Pachysolen tannophilus NRRL Y-2460</name>
    <dbReference type="NCBI Taxonomy" id="669874"/>
    <lineage>
        <taxon>Eukaryota</taxon>
        <taxon>Fungi</taxon>
        <taxon>Dikarya</taxon>
        <taxon>Ascomycota</taxon>
        <taxon>Saccharomycotina</taxon>
        <taxon>Pichiomycetes</taxon>
        <taxon>Pachysolenaceae</taxon>
        <taxon>Pachysolen</taxon>
    </lineage>
</organism>
<comment type="subcellular location">
    <subcellularLocation>
        <location evidence="1">Mitochondrion matrix</location>
    </subcellularLocation>
</comment>
<dbReference type="PANTHER" id="PTHR22602">
    <property type="entry name" value="TRANSFERASE CAF17, MITOCHONDRIAL-RELATED"/>
    <property type="match status" value="1"/>
</dbReference>
<sequence length="500" mass="57617">MLFKRLYSQILPRSGLINLNPLKSLILVTGKDAPYFLNGLTTSKLLPTFVKKNEYTISPDDEDKDKNKLELTEDQLTTENWGIINEDSFISEESDPAKIGIRRDGINSMILNSKGRVVTDLFIYPLPFNVSSQDLKLNDNKISTIELLKQPSYLLEINNSFLNKIFMMLKVHKLSSKVNIIKLQQQTTNNWYYFNENENFLKFLEVIEQNYFNNTISRDISYANKLVGNFINNELLFPKNLQLLSFAIDNRAPLTGIKFITSSITNTIKEENQVQKLFSNDFLSYINEKVILQPTEIYDIRRNIKGIPEVSDLKPNEETLPFESNIDLTNGISYDKGCYVGQELTIRTYFNGIIRKRIMPFQLFISEDEVSDEIQYNKNSPVVEYLKNENLIDGGEIITNDVAIVGKSTAASPFGSTIKRKKETPQRKLNVIGKIFKQNDNIGFAVVNLAFLQKINKKAAESDKERTNFFDFELNIKDNSEKKAFVRIFVPEYWPEDIIE</sequence>
<dbReference type="NCBIfam" id="TIGR03317">
    <property type="entry name" value="ygfZ_signature"/>
    <property type="match status" value="1"/>
</dbReference>
<dbReference type="GO" id="GO:0016226">
    <property type="term" value="P:iron-sulfur cluster assembly"/>
    <property type="evidence" value="ECO:0007669"/>
    <property type="project" value="TreeGrafter"/>
</dbReference>
<comment type="similarity">
    <text evidence="4">Belongs to the GcvT family. CAF17/IBA57 subfamily.</text>
</comment>
<evidence type="ECO:0000256" key="3">
    <source>
        <dbReference type="ARBA" id="ARBA00023128"/>
    </source>
</evidence>
<evidence type="ECO:0000313" key="5">
    <source>
        <dbReference type="EMBL" id="ODV95670.1"/>
    </source>
</evidence>